<evidence type="ECO:0000313" key="4">
    <source>
        <dbReference type="Proteomes" id="UP000224871"/>
    </source>
</evidence>
<protein>
    <recommendedName>
        <fullName evidence="5">Lipoprotein</fullName>
    </recommendedName>
</protein>
<dbReference type="Proteomes" id="UP000224871">
    <property type="component" value="Unassembled WGS sequence"/>
</dbReference>
<organism evidence="2 3">
    <name type="scientific">Xenorhabdus innexi</name>
    <dbReference type="NCBI Taxonomy" id="290109"/>
    <lineage>
        <taxon>Bacteria</taxon>
        <taxon>Pseudomonadati</taxon>
        <taxon>Pseudomonadota</taxon>
        <taxon>Gammaproteobacteria</taxon>
        <taxon>Enterobacterales</taxon>
        <taxon>Morganellaceae</taxon>
        <taxon>Xenorhabdus</taxon>
    </lineage>
</organism>
<reference evidence="1 4" key="3">
    <citation type="journal article" date="2017" name="Nat. Microbiol.">
        <title>Natural product diversity associated with the nematode symbionts Photorhabdus and Xenorhabdus.</title>
        <authorList>
            <person name="Tobias N.J."/>
            <person name="Wolff H."/>
            <person name="Djahanschiri B."/>
            <person name="Grundmann F."/>
            <person name="Kronenwerth M."/>
            <person name="Shi Y.M."/>
            <person name="Simonyi S."/>
            <person name="Grun P."/>
            <person name="Shapiro-Ilan D."/>
            <person name="Pidot S.J."/>
            <person name="Stinear T.P."/>
            <person name="Ebersberger I."/>
            <person name="Bode H.B."/>
        </authorList>
    </citation>
    <scope>NUCLEOTIDE SEQUENCE [LARGE SCALE GENOMIC DNA]</scope>
    <source>
        <strain evidence="1 4">DSM 16336</strain>
    </source>
</reference>
<keyword evidence="4" id="KW-1185">Reference proteome</keyword>
<dbReference type="Proteomes" id="UP000196435">
    <property type="component" value="Unassembled WGS sequence"/>
</dbReference>
<reference evidence="3" key="1">
    <citation type="submission" date="2016-12" db="EMBL/GenBank/DDBJ databases">
        <authorList>
            <person name="Gaudriault S."/>
        </authorList>
    </citation>
    <scope>NUCLEOTIDE SEQUENCE [LARGE SCALE GENOMIC DNA]</scope>
    <source>
        <strain evidence="3">HGB1681 (deposited as PTA-6826 in the American Type Culture Collection)</strain>
    </source>
</reference>
<evidence type="ECO:0000313" key="1">
    <source>
        <dbReference type="EMBL" id="PHM37197.1"/>
    </source>
</evidence>
<evidence type="ECO:0000313" key="3">
    <source>
        <dbReference type="Proteomes" id="UP000196435"/>
    </source>
</evidence>
<evidence type="ECO:0000313" key="2">
    <source>
        <dbReference type="EMBL" id="SIP75022.1"/>
    </source>
</evidence>
<dbReference type="EMBL" id="NIBU01000009">
    <property type="protein sequence ID" value="PHM37197.1"/>
    <property type="molecule type" value="Genomic_DNA"/>
</dbReference>
<dbReference type="PROSITE" id="PS51257">
    <property type="entry name" value="PROKAR_LIPOPROTEIN"/>
    <property type="match status" value="1"/>
</dbReference>
<evidence type="ECO:0008006" key="5">
    <source>
        <dbReference type="Google" id="ProtNLM"/>
    </source>
</evidence>
<proteinExistence type="predicted"/>
<dbReference type="AlphaFoldDB" id="A0A1N6N1X1"/>
<gene>
    <name evidence="1" type="ORF">Xinn_01164</name>
    <name evidence="2" type="ORF">XIS1_900057</name>
</gene>
<sequence>MRKNVIALLVGAVLLVGCDSKELSPEDNQQVDSLKTEQQLLPAASGPFGLQMGLTKKNIEDMIGNTLEPTKVTNVYLVDKLPKKNDSFKIYALFISPTLGLCKIRAIGNDIENDAYGISLRVKFNDLKTSLDSIYGESKETDLLLPSSIWNEPRDWMEGLNKKERVLRAKWESKSEALQKNNVGSLLLSAKASDSSSGYLLLQYEFKNHIECAKEINNANKDSL</sequence>
<name>A0A1N6N1X1_9GAMM</name>
<dbReference type="EMBL" id="FTLG01000237">
    <property type="protein sequence ID" value="SIP75022.1"/>
    <property type="molecule type" value="Genomic_DNA"/>
</dbReference>
<accession>A0A1N6N1X1</accession>
<reference evidence="2" key="2">
    <citation type="submission" date="2016-12" db="EMBL/GenBank/DDBJ databases">
        <authorList>
            <person name="Song W.-J."/>
            <person name="Kurnit D.M."/>
        </authorList>
    </citation>
    <scope>NUCLEOTIDE SEQUENCE [LARGE SCALE GENOMIC DNA]</scope>
    <source>
        <strain evidence="2">HGB1681</strain>
    </source>
</reference>